<organism evidence="1 2">
    <name type="scientific">Kipferlia bialata</name>
    <dbReference type="NCBI Taxonomy" id="797122"/>
    <lineage>
        <taxon>Eukaryota</taxon>
        <taxon>Metamonada</taxon>
        <taxon>Carpediemonas-like organisms</taxon>
        <taxon>Kipferlia</taxon>
    </lineage>
</organism>
<evidence type="ECO:0000313" key="1">
    <source>
        <dbReference type="EMBL" id="GIQ85356.1"/>
    </source>
</evidence>
<feature type="non-terminal residue" evidence="1">
    <location>
        <position position="16"/>
    </location>
</feature>
<gene>
    <name evidence="1" type="ORF">KIPB_007006</name>
</gene>
<dbReference type="AlphaFoldDB" id="A0A9K3CZP3"/>
<protein>
    <submittedName>
        <fullName evidence="1">Uncharacterized protein</fullName>
    </submittedName>
</protein>
<keyword evidence="2" id="KW-1185">Reference proteome</keyword>
<evidence type="ECO:0000313" key="2">
    <source>
        <dbReference type="Proteomes" id="UP000265618"/>
    </source>
</evidence>
<comment type="caution">
    <text evidence="1">The sequence shown here is derived from an EMBL/GenBank/DDBJ whole genome shotgun (WGS) entry which is preliminary data.</text>
</comment>
<dbReference type="EMBL" id="BDIP01001900">
    <property type="protein sequence ID" value="GIQ85356.1"/>
    <property type="molecule type" value="Genomic_DNA"/>
</dbReference>
<proteinExistence type="predicted"/>
<reference evidence="1 2" key="1">
    <citation type="journal article" date="2018" name="PLoS ONE">
        <title>The draft genome of Kipferlia bialata reveals reductive genome evolution in fornicate parasites.</title>
        <authorList>
            <person name="Tanifuji G."/>
            <person name="Takabayashi S."/>
            <person name="Kume K."/>
            <person name="Takagi M."/>
            <person name="Nakayama T."/>
            <person name="Kamikawa R."/>
            <person name="Inagaki Y."/>
            <person name="Hashimoto T."/>
        </authorList>
    </citation>
    <scope>NUCLEOTIDE SEQUENCE [LARGE SCALE GENOMIC DNA]</scope>
    <source>
        <strain evidence="1">NY0173</strain>
    </source>
</reference>
<name>A0A9K3CZP3_9EUKA</name>
<dbReference type="Proteomes" id="UP000265618">
    <property type="component" value="Unassembled WGS sequence"/>
</dbReference>
<sequence length="16" mass="1792">MEDLLFLHCGLSALET</sequence>
<accession>A0A9K3CZP3</accession>